<protein>
    <recommendedName>
        <fullName evidence="7">D,D-heptose 1,7-bisphosphate phosphatase</fullName>
    </recommendedName>
</protein>
<dbReference type="InterPro" id="IPR023214">
    <property type="entry name" value="HAD_sf"/>
</dbReference>
<name>A0A1B6VMK2_9PROT</name>
<dbReference type="Proteomes" id="UP000077786">
    <property type="component" value="Unassembled WGS sequence"/>
</dbReference>
<evidence type="ECO:0000256" key="1">
    <source>
        <dbReference type="ARBA" id="ARBA00004496"/>
    </source>
</evidence>
<evidence type="ECO:0000313" key="8">
    <source>
        <dbReference type="EMBL" id="OAJ68441.1"/>
    </source>
</evidence>
<dbReference type="InterPro" id="IPR004446">
    <property type="entry name" value="Heptose_bisP_phosphatase"/>
</dbReference>
<dbReference type="EMBL" id="LUTU01000005">
    <property type="protein sequence ID" value="OAJ68441.1"/>
    <property type="molecule type" value="Genomic_DNA"/>
</dbReference>
<dbReference type="SUPFAM" id="SSF53448">
    <property type="entry name" value="Nucleotide-diphospho-sugar transferases"/>
    <property type="match status" value="1"/>
</dbReference>
<dbReference type="Pfam" id="PF13242">
    <property type="entry name" value="Hydrolase_like"/>
    <property type="match status" value="1"/>
</dbReference>
<keyword evidence="3" id="KW-0963">Cytoplasm</keyword>
<evidence type="ECO:0000256" key="4">
    <source>
        <dbReference type="ARBA" id="ARBA00022723"/>
    </source>
</evidence>
<dbReference type="GO" id="GO:0016791">
    <property type="term" value="F:phosphatase activity"/>
    <property type="evidence" value="ECO:0007669"/>
    <property type="project" value="InterPro"/>
</dbReference>
<comment type="subcellular location">
    <subcellularLocation>
        <location evidence="1">Cytoplasm</location>
    </subcellularLocation>
</comment>
<dbReference type="GO" id="GO:0046872">
    <property type="term" value="F:metal ion binding"/>
    <property type="evidence" value="ECO:0007669"/>
    <property type="project" value="UniProtKB-KW"/>
</dbReference>
<evidence type="ECO:0000256" key="3">
    <source>
        <dbReference type="ARBA" id="ARBA00022490"/>
    </source>
</evidence>
<sequence>MSHFPVRQCVILLEFREPDVGTDTPPHALMQCGDRPFLAWLMREMQRFGIDDFLLLATERSVLYFETAVELIRSRLPKPANITLLTVPHHAGSGGMLHHARQHLQECFLFCAGEVLFSGNLARFLTHAGQGNWALLRVGDSDDQESFACSGKDDEKVIPSLLTTHHSYPAAFGKSGIFLFDHSIFQYLTAACSLEQDVVPALVKHGVLKGWSLPGDTWNVRRPEDRAQAKTDLPTTLLRPAVFLDRDGVINHDHGWVGTRDRFEWEPNVLKTIAKITDSGHHVFIVTNQSGIARGFYTEDHLEQLMSWVINTIREHGGTVDDWRYCPMHPEAVVDQYRGQSPNRKPSPGMILDLSSRWELNPARCIMFGDQISDIQAAEAAGIKGIRVGPLLLSELASQMSAFQ</sequence>
<dbReference type="Gene3D" id="3.40.50.1000">
    <property type="entry name" value="HAD superfamily/HAD-like"/>
    <property type="match status" value="1"/>
</dbReference>
<dbReference type="NCBIfam" id="TIGR01662">
    <property type="entry name" value="HAD-SF-IIIA"/>
    <property type="match status" value="1"/>
</dbReference>
<dbReference type="PANTHER" id="PTHR42891:SF1">
    <property type="entry name" value="D-GLYCERO-BETA-D-MANNO-HEPTOSE-1,7-BISPHOSPHATE 7-PHOSPHATASE"/>
    <property type="match status" value="1"/>
</dbReference>
<dbReference type="InterPro" id="IPR029044">
    <property type="entry name" value="Nucleotide-diphossugar_trans"/>
</dbReference>
<evidence type="ECO:0000313" key="9">
    <source>
        <dbReference type="Proteomes" id="UP000077786"/>
    </source>
</evidence>
<dbReference type="PANTHER" id="PTHR42891">
    <property type="entry name" value="D-GLYCERO-BETA-D-MANNO-HEPTOSE-1,7-BISPHOSPHATE 7-PHOSPHATASE"/>
    <property type="match status" value="1"/>
</dbReference>
<comment type="caution">
    <text evidence="8">The sequence shown here is derived from an EMBL/GenBank/DDBJ whole genome shotgun (WGS) entry which is preliminary data.</text>
</comment>
<dbReference type="GO" id="GO:0005975">
    <property type="term" value="P:carbohydrate metabolic process"/>
    <property type="evidence" value="ECO:0007669"/>
    <property type="project" value="InterPro"/>
</dbReference>
<keyword evidence="6" id="KW-0119">Carbohydrate metabolism</keyword>
<evidence type="ECO:0000256" key="6">
    <source>
        <dbReference type="ARBA" id="ARBA00023277"/>
    </source>
</evidence>
<dbReference type="GO" id="GO:0005737">
    <property type="term" value="C:cytoplasm"/>
    <property type="evidence" value="ECO:0007669"/>
    <property type="project" value="UniProtKB-SubCell"/>
</dbReference>
<dbReference type="PATRIC" id="fig|38307.3.peg.1183"/>
<dbReference type="SUPFAM" id="SSF56784">
    <property type="entry name" value="HAD-like"/>
    <property type="match status" value="1"/>
</dbReference>
<evidence type="ECO:0000256" key="5">
    <source>
        <dbReference type="ARBA" id="ARBA00022801"/>
    </source>
</evidence>
<evidence type="ECO:0000256" key="7">
    <source>
        <dbReference type="ARBA" id="ARBA00031828"/>
    </source>
</evidence>
<keyword evidence="5" id="KW-0378">Hydrolase</keyword>
<comment type="similarity">
    <text evidence="2">Belongs to the GmhB family.</text>
</comment>
<proteinExistence type="inferred from homology"/>
<dbReference type="RefSeq" id="WP_232309111.1">
    <property type="nucleotide sequence ID" value="NZ_LUTU01000005.1"/>
</dbReference>
<dbReference type="InterPro" id="IPR036412">
    <property type="entry name" value="HAD-like_sf"/>
</dbReference>
<keyword evidence="4" id="KW-0479">Metal-binding</keyword>
<gene>
    <name evidence="8" type="ORF">A0123_01147</name>
</gene>
<dbReference type="InterPro" id="IPR006549">
    <property type="entry name" value="HAD-SF_hydro_IIIA"/>
</dbReference>
<reference evidence="8 9" key="1">
    <citation type="submission" date="2016-03" db="EMBL/GenBank/DDBJ databases">
        <title>Draft genome sequence of Gluconobacter cerinus strain CECT 9110.</title>
        <authorList>
            <person name="Sainz F."/>
            <person name="Mas A."/>
            <person name="Torija M.J."/>
        </authorList>
    </citation>
    <scope>NUCLEOTIDE SEQUENCE [LARGE SCALE GENOMIC DNA]</scope>
    <source>
        <strain evidence="8 9">CECT 9110</strain>
    </source>
</reference>
<dbReference type="Gene3D" id="3.90.550.10">
    <property type="entry name" value="Spore Coat Polysaccharide Biosynthesis Protein SpsA, Chain A"/>
    <property type="match status" value="1"/>
</dbReference>
<accession>A0A1B6VMK2</accession>
<organism evidence="8 9">
    <name type="scientific">Gluconobacter cerinus</name>
    <dbReference type="NCBI Taxonomy" id="38307"/>
    <lineage>
        <taxon>Bacteria</taxon>
        <taxon>Pseudomonadati</taxon>
        <taxon>Pseudomonadota</taxon>
        <taxon>Alphaproteobacteria</taxon>
        <taxon>Acetobacterales</taxon>
        <taxon>Acetobacteraceae</taxon>
        <taxon>Gluconobacter</taxon>
    </lineage>
</organism>
<dbReference type="AlphaFoldDB" id="A0A1B6VMK2"/>
<evidence type="ECO:0000256" key="2">
    <source>
        <dbReference type="ARBA" id="ARBA00005628"/>
    </source>
</evidence>
<dbReference type="InterPro" id="IPR006543">
    <property type="entry name" value="Histidinol-phos"/>
</dbReference>
<dbReference type="NCBIfam" id="TIGR01656">
    <property type="entry name" value="Histidinol-ppas"/>
    <property type="match status" value="1"/>
</dbReference>
<dbReference type="CDD" id="cd07503">
    <property type="entry name" value="HAD_HisB-N"/>
    <property type="match status" value="1"/>
</dbReference>